<evidence type="ECO:0000256" key="1">
    <source>
        <dbReference type="ARBA" id="ARBA00004141"/>
    </source>
</evidence>
<feature type="transmembrane region" description="Helical" evidence="5">
    <location>
        <begin position="153"/>
        <end position="176"/>
    </location>
</feature>
<feature type="transmembrane region" description="Helical" evidence="5">
    <location>
        <begin position="27"/>
        <end position="43"/>
    </location>
</feature>
<dbReference type="Pfam" id="PF02361">
    <property type="entry name" value="CbiQ"/>
    <property type="match status" value="1"/>
</dbReference>
<dbReference type="InterPro" id="IPR003339">
    <property type="entry name" value="ABC/ECF_trnsptr_transmembrane"/>
</dbReference>
<feature type="transmembrane region" description="Helical" evidence="5">
    <location>
        <begin position="49"/>
        <end position="69"/>
    </location>
</feature>
<dbReference type="RefSeq" id="WP_148879202.1">
    <property type="nucleotide sequence ID" value="NZ_CP027018.1"/>
</dbReference>
<comment type="subcellular location">
    <subcellularLocation>
        <location evidence="1">Membrane</location>
        <topology evidence="1">Multi-pass membrane protein</topology>
    </subcellularLocation>
</comment>
<proteinExistence type="predicted"/>
<dbReference type="AlphaFoldDB" id="A0AAE6IVA8"/>
<evidence type="ECO:0000256" key="5">
    <source>
        <dbReference type="SAM" id="Phobius"/>
    </source>
</evidence>
<name>A0AAE6IVA8_TREPH</name>
<dbReference type="GeneID" id="57754315"/>
<feature type="transmembrane region" description="Helical" evidence="5">
    <location>
        <begin position="81"/>
        <end position="102"/>
    </location>
</feature>
<feature type="transmembrane region" description="Helical" evidence="5">
    <location>
        <begin position="108"/>
        <end position="126"/>
    </location>
</feature>
<evidence type="ECO:0000256" key="3">
    <source>
        <dbReference type="ARBA" id="ARBA00022989"/>
    </source>
</evidence>
<accession>A0AAE6IVA8</accession>
<keyword evidence="4 5" id="KW-0472">Membrane</keyword>
<protein>
    <recommendedName>
        <fullName evidence="8">Cobalt transport protein</fullName>
    </recommendedName>
</protein>
<dbReference type="GO" id="GO:0005886">
    <property type="term" value="C:plasma membrane"/>
    <property type="evidence" value="ECO:0007669"/>
    <property type="project" value="UniProtKB-ARBA"/>
</dbReference>
<evidence type="ECO:0000256" key="4">
    <source>
        <dbReference type="ARBA" id="ARBA00023136"/>
    </source>
</evidence>
<dbReference type="EMBL" id="CP042817">
    <property type="protein sequence ID" value="QEJ99020.1"/>
    <property type="molecule type" value="Genomic_DNA"/>
</dbReference>
<gene>
    <name evidence="6" type="ORF">FUT82_14160</name>
</gene>
<evidence type="ECO:0000313" key="6">
    <source>
        <dbReference type="EMBL" id="QEJ99020.1"/>
    </source>
</evidence>
<dbReference type="Proteomes" id="UP000323594">
    <property type="component" value="Chromosome"/>
</dbReference>
<evidence type="ECO:0008006" key="8">
    <source>
        <dbReference type="Google" id="ProtNLM"/>
    </source>
</evidence>
<reference evidence="6 7" key="1">
    <citation type="submission" date="2019-08" db="EMBL/GenBank/DDBJ databases">
        <authorList>
            <person name="Kuhnert P."/>
        </authorList>
    </citation>
    <scope>NUCLEOTIDE SEQUENCE [LARGE SCALE GENOMIC DNA]</scope>
    <source>
        <strain evidence="6 7">B36.5</strain>
    </source>
</reference>
<keyword evidence="2 5" id="KW-0812">Transmembrane</keyword>
<keyword evidence="3 5" id="KW-1133">Transmembrane helix</keyword>
<evidence type="ECO:0000256" key="2">
    <source>
        <dbReference type="ARBA" id="ARBA00022692"/>
    </source>
</evidence>
<organism evidence="6 7">
    <name type="scientific">Treponema phagedenis</name>
    <dbReference type="NCBI Taxonomy" id="162"/>
    <lineage>
        <taxon>Bacteria</taxon>
        <taxon>Pseudomonadati</taxon>
        <taxon>Spirochaetota</taxon>
        <taxon>Spirochaetia</taxon>
        <taxon>Spirochaetales</taxon>
        <taxon>Treponemataceae</taxon>
        <taxon>Treponema</taxon>
    </lineage>
</organism>
<evidence type="ECO:0000313" key="7">
    <source>
        <dbReference type="Proteomes" id="UP000323594"/>
    </source>
</evidence>
<sequence>MKTYYGNDMRNIVLFQYQNKNTCIHKLPASIKCIFLIVFSLLITQNNTMIFFVLLPILVLISIAAKLPFAMIKKNTQLSGYYFLFIFIFKIIGQPVSLNAFYAHGIEALLITKNILCILFAASVFYSTTSRSEIFELLQSIENIFAKKKKNKIGFVLIFALTLNFIPQVFFCWNQISSAWTARTRYHAGVWLKLKKPLILLPILITELLEFAVQTERALQNRRGLF</sequence>